<reference evidence="1 2" key="1">
    <citation type="journal article" date="2021" name="Commun. Biol.">
        <title>The genome of Shorea leprosula (Dipterocarpaceae) highlights the ecological relevance of drought in aseasonal tropical rainforests.</title>
        <authorList>
            <person name="Ng K.K.S."/>
            <person name="Kobayashi M.J."/>
            <person name="Fawcett J.A."/>
            <person name="Hatakeyama M."/>
            <person name="Paape T."/>
            <person name="Ng C.H."/>
            <person name="Ang C.C."/>
            <person name="Tnah L.H."/>
            <person name="Lee C.T."/>
            <person name="Nishiyama T."/>
            <person name="Sese J."/>
            <person name="O'Brien M.J."/>
            <person name="Copetti D."/>
            <person name="Mohd Noor M.I."/>
            <person name="Ong R.C."/>
            <person name="Putra M."/>
            <person name="Sireger I.Z."/>
            <person name="Indrioko S."/>
            <person name="Kosugi Y."/>
            <person name="Izuno A."/>
            <person name="Isagi Y."/>
            <person name="Lee S.L."/>
            <person name="Shimizu K.K."/>
        </authorList>
    </citation>
    <scope>NUCLEOTIDE SEQUENCE [LARGE SCALE GENOMIC DNA]</scope>
    <source>
        <strain evidence="1">214</strain>
    </source>
</reference>
<dbReference type="Proteomes" id="UP001054252">
    <property type="component" value="Unassembled WGS sequence"/>
</dbReference>
<keyword evidence="2" id="KW-1185">Reference proteome</keyword>
<comment type="caution">
    <text evidence="1">The sequence shown here is derived from an EMBL/GenBank/DDBJ whole genome shotgun (WGS) entry which is preliminary data.</text>
</comment>
<dbReference type="EMBL" id="BPVZ01000165">
    <property type="protein sequence ID" value="GKV43082.1"/>
    <property type="molecule type" value="Genomic_DNA"/>
</dbReference>
<accession>A0AAV5M0V1</accession>
<organism evidence="1 2">
    <name type="scientific">Rubroshorea leprosula</name>
    <dbReference type="NCBI Taxonomy" id="152421"/>
    <lineage>
        <taxon>Eukaryota</taxon>
        <taxon>Viridiplantae</taxon>
        <taxon>Streptophyta</taxon>
        <taxon>Embryophyta</taxon>
        <taxon>Tracheophyta</taxon>
        <taxon>Spermatophyta</taxon>
        <taxon>Magnoliopsida</taxon>
        <taxon>eudicotyledons</taxon>
        <taxon>Gunneridae</taxon>
        <taxon>Pentapetalae</taxon>
        <taxon>rosids</taxon>
        <taxon>malvids</taxon>
        <taxon>Malvales</taxon>
        <taxon>Dipterocarpaceae</taxon>
        <taxon>Rubroshorea</taxon>
    </lineage>
</organism>
<evidence type="ECO:0000313" key="1">
    <source>
        <dbReference type="EMBL" id="GKV43082.1"/>
    </source>
</evidence>
<evidence type="ECO:0000313" key="2">
    <source>
        <dbReference type="Proteomes" id="UP001054252"/>
    </source>
</evidence>
<proteinExistence type="predicted"/>
<sequence>MDTVTLYIKHANHFTSFVLLQAFFTRLVNCIEELGTLLNSSNPSILQLS</sequence>
<name>A0AAV5M0V1_9ROSI</name>
<gene>
    <name evidence="1" type="ORF">SLEP1_g50420</name>
</gene>
<protein>
    <submittedName>
        <fullName evidence="1">Uncharacterized protein</fullName>
    </submittedName>
</protein>
<dbReference type="AlphaFoldDB" id="A0AAV5M0V1"/>